<evidence type="ECO:0000313" key="3">
    <source>
        <dbReference type="Proteomes" id="UP000075420"/>
    </source>
</evidence>
<accession>A0A150PUG0</accession>
<evidence type="ECO:0000313" key="2">
    <source>
        <dbReference type="EMBL" id="KYF59203.1"/>
    </source>
</evidence>
<dbReference type="AlphaFoldDB" id="A0A150PUG0"/>
<protein>
    <submittedName>
        <fullName evidence="2">Uncharacterized protein</fullName>
    </submittedName>
</protein>
<reference evidence="2 3" key="1">
    <citation type="submission" date="2014-02" db="EMBL/GenBank/DDBJ databases">
        <title>The small core and large imbalanced accessory genome model reveals a collaborative survival strategy of Sorangium cellulosum strains in nature.</title>
        <authorList>
            <person name="Han K."/>
            <person name="Peng R."/>
            <person name="Blom J."/>
            <person name="Li Y.-Z."/>
        </authorList>
    </citation>
    <scope>NUCLEOTIDE SEQUENCE [LARGE SCALE GENOMIC DNA]</scope>
    <source>
        <strain evidence="2 3">So0157-25</strain>
    </source>
</reference>
<comment type="caution">
    <text evidence="2">The sequence shown here is derived from an EMBL/GenBank/DDBJ whole genome shotgun (WGS) entry which is preliminary data.</text>
</comment>
<dbReference type="EMBL" id="JELY01000487">
    <property type="protein sequence ID" value="KYF59203.1"/>
    <property type="molecule type" value="Genomic_DNA"/>
</dbReference>
<feature type="compositionally biased region" description="Pro residues" evidence="1">
    <location>
        <begin position="13"/>
        <end position="22"/>
    </location>
</feature>
<proteinExistence type="predicted"/>
<dbReference type="Proteomes" id="UP000075420">
    <property type="component" value="Unassembled WGS sequence"/>
</dbReference>
<sequence length="146" mass="15690">MSSTPREPLDNEAPPPAEPAPRPAWTRRLAPAILVAGVLLGGSVLFKGLPEEREIELRLDDASTVVQLDVTWTDRSASEGAADVAPVHGSSWRFAEGTAPKALLTKVRLPDGLYNLEIAVARTRGRDVTSRAITLGDASRITFPVR</sequence>
<feature type="region of interest" description="Disordered" evidence="1">
    <location>
        <begin position="1"/>
        <end position="23"/>
    </location>
</feature>
<gene>
    <name evidence="2" type="ORF">BE08_40430</name>
</gene>
<evidence type="ECO:0000256" key="1">
    <source>
        <dbReference type="SAM" id="MobiDB-lite"/>
    </source>
</evidence>
<organism evidence="2 3">
    <name type="scientific">Sorangium cellulosum</name>
    <name type="common">Polyangium cellulosum</name>
    <dbReference type="NCBI Taxonomy" id="56"/>
    <lineage>
        <taxon>Bacteria</taxon>
        <taxon>Pseudomonadati</taxon>
        <taxon>Myxococcota</taxon>
        <taxon>Polyangia</taxon>
        <taxon>Polyangiales</taxon>
        <taxon>Polyangiaceae</taxon>
        <taxon>Sorangium</taxon>
    </lineage>
</organism>
<name>A0A150PUG0_SORCE</name>